<dbReference type="Gene3D" id="3.90.180.10">
    <property type="entry name" value="Medium-chain alcohol dehydrogenases, catalytic domain"/>
    <property type="match status" value="1"/>
</dbReference>
<dbReference type="InterPro" id="IPR020843">
    <property type="entry name" value="ER"/>
</dbReference>
<evidence type="ECO:0000259" key="5">
    <source>
        <dbReference type="SMART" id="SM00829"/>
    </source>
</evidence>
<evidence type="ECO:0000256" key="2">
    <source>
        <dbReference type="ARBA" id="ARBA00022723"/>
    </source>
</evidence>
<dbReference type="FunFam" id="3.40.50.720:FF:000022">
    <property type="entry name" value="Cinnamyl alcohol dehydrogenase"/>
    <property type="match status" value="1"/>
</dbReference>
<dbReference type="SMART" id="SM00829">
    <property type="entry name" value="PKS_ER"/>
    <property type="match status" value="1"/>
</dbReference>
<evidence type="ECO:0000313" key="7">
    <source>
        <dbReference type="Proteomes" id="UP000249723"/>
    </source>
</evidence>
<reference evidence="7" key="1">
    <citation type="submission" date="2016-10" db="EMBL/GenBank/DDBJ databases">
        <authorList>
            <person name="Jeantristanb JTB J.-T."/>
            <person name="Ricardo R."/>
        </authorList>
    </citation>
    <scope>NUCLEOTIDE SEQUENCE [LARGE SCALE GENOMIC DNA]</scope>
</reference>
<dbReference type="PROSITE" id="PS00065">
    <property type="entry name" value="D_2_HYDROXYACID_DH_1"/>
    <property type="match status" value="1"/>
</dbReference>
<dbReference type="CDD" id="cd05283">
    <property type="entry name" value="CAD1"/>
    <property type="match status" value="1"/>
</dbReference>
<evidence type="ECO:0000256" key="3">
    <source>
        <dbReference type="ARBA" id="ARBA00022833"/>
    </source>
</evidence>
<dbReference type="SUPFAM" id="SSF51735">
    <property type="entry name" value="NAD(P)-binding Rossmann-fold domains"/>
    <property type="match status" value="1"/>
</dbReference>
<dbReference type="Proteomes" id="UP000249723">
    <property type="component" value="Unassembled WGS sequence"/>
</dbReference>
<keyword evidence="7" id="KW-1185">Reference proteome</keyword>
<evidence type="ECO:0000256" key="4">
    <source>
        <dbReference type="ARBA" id="ARBA00023002"/>
    </source>
</evidence>
<comment type="cofactor">
    <cofactor evidence="1">
        <name>Zn(2+)</name>
        <dbReference type="ChEBI" id="CHEBI:29105"/>
    </cofactor>
</comment>
<name>A0A2X0LXP9_9BASI</name>
<dbReference type="Gene3D" id="3.40.50.720">
    <property type="entry name" value="NAD(P)-binding Rossmann-like Domain"/>
    <property type="match status" value="1"/>
</dbReference>
<dbReference type="InterPro" id="IPR029752">
    <property type="entry name" value="D-isomer_DH_CS1"/>
</dbReference>
<gene>
    <name evidence="6" type="ORF">BZ3500_MVSOF-1268-A1-R1_CHR10-1G02571</name>
</gene>
<dbReference type="GO" id="GO:0016616">
    <property type="term" value="F:oxidoreductase activity, acting on the CH-OH group of donors, NAD or NADP as acceptor"/>
    <property type="evidence" value="ECO:0007669"/>
    <property type="project" value="InterPro"/>
</dbReference>
<organism evidence="6 7">
    <name type="scientific">Microbotryum saponariae</name>
    <dbReference type="NCBI Taxonomy" id="289078"/>
    <lineage>
        <taxon>Eukaryota</taxon>
        <taxon>Fungi</taxon>
        <taxon>Dikarya</taxon>
        <taxon>Basidiomycota</taxon>
        <taxon>Pucciniomycotina</taxon>
        <taxon>Microbotryomycetes</taxon>
        <taxon>Microbotryales</taxon>
        <taxon>Microbotryaceae</taxon>
        <taxon>Microbotryum</taxon>
    </lineage>
</organism>
<dbReference type="Pfam" id="PF00107">
    <property type="entry name" value="ADH_zinc_N"/>
    <property type="match status" value="1"/>
</dbReference>
<dbReference type="InterPro" id="IPR013154">
    <property type="entry name" value="ADH-like_N"/>
</dbReference>
<dbReference type="GO" id="GO:0046872">
    <property type="term" value="F:metal ion binding"/>
    <property type="evidence" value="ECO:0007669"/>
    <property type="project" value="UniProtKB-KW"/>
</dbReference>
<accession>A0A2X0LXP9</accession>
<sequence length="379" mass="40937">MSSDLQFKGYAIHDTKKFTEFEVIDFQHEERFRSSLVVNNTNLMSTPSTSTRPKTFGDYDIEIKINCCGICSSDVHTITGGWGEPILPMITGHEVAGVVTRVGSKHSGEFKVGDRAGVGAQVCSCFECDPCKTDNENYCVKGGVDTYNAKYENGEIAHGGYSTGIRVHERFVFKLPDALSDEDAAPMLCGGLTVFAPLKNHGVKEGSKVAIVGIGGLGHFAVQFAKALGAEVTAFSHQADKEKDARAMGASDFVLTSKKDFAKDYAQKFDLVLSTVDDAAGLPIAELISMLRLFGVFHSVGLPDKPVPELKFQELAGNGASIAVSHIGSKKQANEMLALAAEKGVKTWKEILPMKDAGKGVQGVKDNKVRYRYVLKVDI</sequence>
<feature type="domain" description="Enoyl reductase (ER)" evidence="5">
    <location>
        <begin position="42"/>
        <end position="375"/>
    </location>
</feature>
<dbReference type="InterPro" id="IPR047109">
    <property type="entry name" value="CAD-like"/>
</dbReference>
<keyword evidence="4" id="KW-0560">Oxidoreductase</keyword>
<dbReference type="OrthoDB" id="1879366at2759"/>
<dbReference type="EMBL" id="FMWP01000116">
    <property type="protein sequence ID" value="SDA01305.1"/>
    <property type="molecule type" value="Genomic_DNA"/>
</dbReference>
<proteinExistence type="predicted"/>
<dbReference type="STRING" id="289078.A0A2X0LXP9"/>
<dbReference type="Pfam" id="PF08240">
    <property type="entry name" value="ADH_N"/>
    <property type="match status" value="1"/>
</dbReference>
<evidence type="ECO:0000256" key="1">
    <source>
        <dbReference type="ARBA" id="ARBA00001947"/>
    </source>
</evidence>
<dbReference type="SUPFAM" id="SSF50129">
    <property type="entry name" value="GroES-like"/>
    <property type="match status" value="1"/>
</dbReference>
<protein>
    <submittedName>
        <fullName evidence="6">BZ3500_MvSof-1268-A1-R1_Chr10-1g02571 protein</fullName>
    </submittedName>
</protein>
<dbReference type="InterPro" id="IPR011032">
    <property type="entry name" value="GroES-like_sf"/>
</dbReference>
<keyword evidence="3" id="KW-0862">Zinc</keyword>
<dbReference type="AlphaFoldDB" id="A0A2X0LXP9"/>
<dbReference type="PANTHER" id="PTHR42683">
    <property type="entry name" value="ALDEHYDE REDUCTASE"/>
    <property type="match status" value="1"/>
</dbReference>
<dbReference type="InterPro" id="IPR036291">
    <property type="entry name" value="NAD(P)-bd_dom_sf"/>
</dbReference>
<dbReference type="InterPro" id="IPR013149">
    <property type="entry name" value="ADH-like_C"/>
</dbReference>
<evidence type="ECO:0000313" key="6">
    <source>
        <dbReference type="EMBL" id="SDA01305.1"/>
    </source>
</evidence>
<keyword evidence="2" id="KW-0479">Metal-binding</keyword>